<dbReference type="Proteomes" id="UP001054945">
    <property type="component" value="Unassembled WGS sequence"/>
</dbReference>
<dbReference type="EMBL" id="BPLR01002363">
    <property type="protein sequence ID" value="GIX72993.1"/>
    <property type="molecule type" value="Genomic_DNA"/>
</dbReference>
<gene>
    <name evidence="1" type="ORF">CEXT_194471</name>
</gene>
<organism evidence="1 2">
    <name type="scientific">Caerostris extrusa</name>
    <name type="common">Bark spider</name>
    <name type="synonym">Caerostris bankana</name>
    <dbReference type="NCBI Taxonomy" id="172846"/>
    <lineage>
        <taxon>Eukaryota</taxon>
        <taxon>Metazoa</taxon>
        <taxon>Ecdysozoa</taxon>
        <taxon>Arthropoda</taxon>
        <taxon>Chelicerata</taxon>
        <taxon>Arachnida</taxon>
        <taxon>Araneae</taxon>
        <taxon>Araneomorphae</taxon>
        <taxon>Entelegynae</taxon>
        <taxon>Araneoidea</taxon>
        <taxon>Araneidae</taxon>
        <taxon>Caerostris</taxon>
    </lineage>
</organism>
<accession>A0AAV4MMB1</accession>
<keyword evidence="2" id="KW-1185">Reference proteome</keyword>
<comment type="caution">
    <text evidence="1">The sequence shown here is derived from an EMBL/GenBank/DDBJ whole genome shotgun (WGS) entry which is preliminary data.</text>
</comment>
<sequence length="75" mass="8671">MFIVRRSHDEPLKCHTRSKCELRTIILADSWIIRKKLRSHYDLKHKGASGLHLSSHLKGLRNGLGIREEKLITDG</sequence>
<evidence type="ECO:0000313" key="1">
    <source>
        <dbReference type="EMBL" id="GIX72993.1"/>
    </source>
</evidence>
<name>A0AAV4MMB1_CAEEX</name>
<protein>
    <submittedName>
        <fullName evidence="1">Uncharacterized protein</fullName>
    </submittedName>
</protein>
<evidence type="ECO:0000313" key="2">
    <source>
        <dbReference type="Proteomes" id="UP001054945"/>
    </source>
</evidence>
<reference evidence="1 2" key="1">
    <citation type="submission" date="2021-06" db="EMBL/GenBank/DDBJ databases">
        <title>Caerostris extrusa draft genome.</title>
        <authorList>
            <person name="Kono N."/>
            <person name="Arakawa K."/>
        </authorList>
    </citation>
    <scope>NUCLEOTIDE SEQUENCE [LARGE SCALE GENOMIC DNA]</scope>
</reference>
<proteinExistence type="predicted"/>
<dbReference type="AlphaFoldDB" id="A0AAV4MMB1"/>